<dbReference type="PANTHER" id="PTHR43179:SF7">
    <property type="entry name" value="RHAMNOSYLTRANSFERASE WBBL"/>
    <property type="match status" value="1"/>
</dbReference>
<accession>A0A937F669</accession>
<dbReference type="SUPFAM" id="SSF53448">
    <property type="entry name" value="Nucleotide-diphospho-sugar transferases"/>
    <property type="match status" value="1"/>
</dbReference>
<evidence type="ECO:0000313" key="2">
    <source>
        <dbReference type="EMBL" id="MBL3654979.1"/>
    </source>
</evidence>
<dbReference type="PANTHER" id="PTHR43179">
    <property type="entry name" value="RHAMNOSYLTRANSFERASE WBBL"/>
    <property type="match status" value="1"/>
</dbReference>
<dbReference type="InterPro" id="IPR001173">
    <property type="entry name" value="Glyco_trans_2-like"/>
</dbReference>
<reference evidence="2" key="1">
    <citation type="submission" date="2021-01" db="EMBL/GenBank/DDBJ databases">
        <title>Fulvivirga kasyanovii gen. nov., sp nov., a novel member of the phylum Bacteroidetes isolated from seawater in a mussel farm.</title>
        <authorList>
            <person name="Zhao L.-H."/>
            <person name="Wang Z.-J."/>
        </authorList>
    </citation>
    <scope>NUCLEOTIDE SEQUENCE</scope>
    <source>
        <strain evidence="2">2943</strain>
    </source>
</reference>
<feature type="domain" description="Glycosyltransferase 2-like" evidence="1">
    <location>
        <begin position="5"/>
        <end position="118"/>
    </location>
</feature>
<dbReference type="Gene3D" id="3.90.550.10">
    <property type="entry name" value="Spore Coat Polysaccharide Biosynthesis Protein SpsA, Chain A"/>
    <property type="match status" value="1"/>
</dbReference>
<comment type="caution">
    <text evidence="2">The sequence shown here is derived from an EMBL/GenBank/DDBJ whole genome shotgun (WGS) entry which is preliminary data.</text>
</comment>
<dbReference type="AlphaFoldDB" id="A0A937F669"/>
<dbReference type="RefSeq" id="WP_202242087.1">
    <property type="nucleotide sequence ID" value="NZ_JAESIY010000001.1"/>
</dbReference>
<name>A0A937F669_9BACT</name>
<dbReference type="EMBL" id="JAESIY010000001">
    <property type="protein sequence ID" value="MBL3654979.1"/>
    <property type="molecule type" value="Genomic_DNA"/>
</dbReference>
<dbReference type="CDD" id="cd04186">
    <property type="entry name" value="GT_2_like_c"/>
    <property type="match status" value="1"/>
</dbReference>
<protein>
    <submittedName>
        <fullName evidence="2">Glycosyltransferase family 2 protein</fullName>
    </submittedName>
</protein>
<evidence type="ECO:0000259" key="1">
    <source>
        <dbReference type="Pfam" id="PF00535"/>
    </source>
</evidence>
<proteinExistence type="predicted"/>
<sequence>MKITAVVVTYNSIKWIQKCIDSLLSSTVEVTVVIVDNASDDETIDFIKSNYPQITLISNDENLGFAAANNIGLKLAQTSCSDFIFLLNHDAWVRSDTIENLVLRAKENSNYGVLSPIHLNASGEMLEFLFSTFISNPSDEGRKFYSDLVLKHPIKKVYEVDFINAAAWLIPIKTIEIVGLFDSLNFPHYGEDNNYLQRLKYFNLKVGLVPSTFAYHDTEDREGKHNDKNFKRHLAIKKFKVCALDISESYNSKDLKNEIFMGLEDVIKAIFKIQFTESISRFKIYREKRELYNNRNSIISKYKQSGFDPQL</sequence>
<evidence type="ECO:0000313" key="3">
    <source>
        <dbReference type="Proteomes" id="UP000659388"/>
    </source>
</evidence>
<keyword evidence="3" id="KW-1185">Reference proteome</keyword>
<dbReference type="InterPro" id="IPR029044">
    <property type="entry name" value="Nucleotide-diphossugar_trans"/>
</dbReference>
<dbReference type="Proteomes" id="UP000659388">
    <property type="component" value="Unassembled WGS sequence"/>
</dbReference>
<dbReference type="Pfam" id="PF00535">
    <property type="entry name" value="Glycos_transf_2"/>
    <property type="match status" value="1"/>
</dbReference>
<gene>
    <name evidence="2" type="ORF">JL102_02460</name>
</gene>
<organism evidence="2 3">
    <name type="scientific">Fulvivirga sediminis</name>
    <dbReference type="NCBI Taxonomy" id="2803949"/>
    <lineage>
        <taxon>Bacteria</taxon>
        <taxon>Pseudomonadati</taxon>
        <taxon>Bacteroidota</taxon>
        <taxon>Cytophagia</taxon>
        <taxon>Cytophagales</taxon>
        <taxon>Fulvivirgaceae</taxon>
        <taxon>Fulvivirga</taxon>
    </lineage>
</organism>